<feature type="transmembrane region" description="Helical" evidence="1">
    <location>
        <begin position="45"/>
        <end position="64"/>
    </location>
</feature>
<protein>
    <submittedName>
        <fullName evidence="2">Uncharacterized protein</fullName>
    </submittedName>
</protein>
<evidence type="ECO:0000313" key="3">
    <source>
        <dbReference type="Proteomes" id="UP000289859"/>
    </source>
</evidence>
<dbReference type="RefSeq" id="WP_128763959.1">
    <property type="nucleotide sequence ID" value="NZ_JBHUOO010000004.1"/>
</dbReference>
<feature type="transmembrane region" description="Helical" evidence="1">
    <location>
        <begin position="70"/>
        <end position="88"/>
    </location>
</feature>
<feature type="transmembrane region" description="Helical" evidence="1">
    <location>
        <begin position="163"/>
        <end position="186"/>
    </location>
</feature>
<keyword evidence="1" id="KW-0472">Membrane</keyword>
<gene>
    <name evidence="2" type="ORF">DSM02_274</name>
</gene>
<sequence length="208" mass="24078">MNLDDIKSKMDSDNMDDQTIPQNIKELKTTQLPLLKVRRNLRNEILTQILVFICFFSIPIFLEMNEIAKGLYFILLFIITLITITYLLKMSTFLKRTTDISLNSKQVLINILNELNLTLEVYKTAIVSGSLLLPLLAFVVYTGKAKFEESLLYDIITLNIGPNYLILYIVGYLLISILIVYITNWWTNYLYGKYIKTIEKTLDEINAA</sequence>
<evidence type="ECO:0000256" key="1">
    <source>
        <dbReference type="SAM" id="Phobius"/>
    </source>
</evidence>
<reference evidence="2 3" key="1">
    <citation type="submission" date="2018-07" db="EMBL/GenBank/DDBJ databases">
        <title>Leeuwenhoekiella genomics.</title>
        <authorList>
            <person name="Tahon G."/>
            <person name="Willems A."/>
        </authorList>
    </citation>
    <scope>NUCLEOTIDE SEQUENCE [LARGE SCALE GENOMIC DNA]</scope>
    <source>
        <strain evidence="2 3">LMG 29608</strain>
    </source>
</reference>
<comment type="caution">
    <text evidence="2">The sequence shown here is derived from an EMBL/GenBank/DDBJ whole genome shotgun (WGS) entry which is preliminary data.</text>
</comment>
<dbReference type="Proteomes" id="UP000289859">
    <property type="component" value="Unassembled WGS sequence"/>
</dbReference>
<dbReference type="OrthoDB" id="1249607at2"/>
<keyword evidence="1" id="KW-0812">Transmembrane</keyword>
<name>A0A4Q0PHX7_9FLAO</name>
<dbReference type="AlphaFoldDB" id="A0A4Q0PHX7"/>
<proteinExistence type="predicted"/>
<keyword evidence="1" id="KW-1133">Transmembrane helix</keyword>
<feature type="transmembrane region" description="Helical" evidence="1">
    <location>
        <begin position="121"/>
        <end position="143"/>
    </location>
</feature>
<evidence type="ECO:0000313" key="2">
    <source>
        <dbReference type="EMBL" id="RXG26280.1"/>
    </source>
</evidence>
<organism evidence="2 3">
    <name type="scientific">Leeuwenhoekiella polynyae</name>
    <dbReference type="NCBI Taxonomy" id="1550906"/>
    <lineage>
        <taxon>Bacteria</taxon>
        <taxon>Pseudomonadati</taxon>
        <taxon>Bacteroidota</taxon>
        <taxon>Flavobacteriia</taxon>
        <taxon>Flavobacteriales</taxon>
        <taxon>Flavobacteriaceae</taxon>
        <taxon>Leeuwenhoekiella</taxon>
    </lineage>
</organism>
<accession>A0A4Q0PHX7</accession>
<keyword evidence="3" id="KW-1185">Reference proteome</keyword>
<dbReference type="EMBL" id="QOVK01000001">
    <property type="protein sequence ID" value="RXG26280.1"/>
    <property type="molecule type" value="Genomic_DNA"/>
</dbReference>